<comment type="caution">
    <text evidence="1">The sequence shown here is derived from an EMBL/GenBank/DDBJ whole genome shotgun (WGS) entry which is preliminary data.</text>
</comment>
<accession>A0ACB8DXF2</accession>
<organism evidence="1 2">
    <name type="scientific">Dermacentor silvarum</name>
    <name type="common">Tick</name>
    <dbReference type="NCBI Taxonomy" id="543639"/>
    <lineage>
        <taxon>Eukaryota</taxon>
        <taxon>Metazoa</taxon>
        <taxon>Ecdysozoa</taxon>
        <taxon>Arthropoda</taxon>
        <taxon>Chelicerata</taxon>
        <taxon>Arachnida</taxon>
        <taxon>Acari</taxon>
        <taxon>Parasitiformes</taxon>
        <taxon>Ixodida</taxon>
        <taxon>Ixodoidea</taxon>
        <taxon>Ixodidae</taxon>
        <taxon>Rhipicephalinae</taxon>
        <taxon>Dermacentor</taxon>
    </lineage>
</organism>
<proteinExistence type="predicted"/>
<evidence type="ECO:0000313" key="1">
    <source>
        <dbReference type="EMBL" id="KAH7978950.1"/>
    </source>
</evidence>
<evidence type="ECO:0000313" key="2">
    <source>
        <dbReference type="Proteomes" id="UP000821865"/>
    </source>
</evidence>
<keyword evidence="2" id="KW-1185">Reference proteome</keyword>
<reference evidence="1" key="1">
    <citation type="submission" date="2020-05" db="EMBL/GenBank/DDBJ databases">
        <title>Large-scale comparative analyses of tick genomes elucidate their genetic diversity and vector capacities.</title>
        <authorList>
            <person name="Jia N."/>
            <person name="Wang J."/>
            <person name="Shi W."/>
            <person name="Du L."/>
            <person name="Sun Y."/>
            <person name="Zhan W."/>
            <person name="Jiang J."/>
            <person name="Wang Q."/>
            <person name="Zhang B."/>
            <person name="Ji P."/>
            <person name="Sakyi L.B."/>
            <person name="Cui X."/>
            <person name="Yuan T."/>
            <person name="Jiang B."/>
            <person name="Yang W."/>
            <person name="Lam T.T.-Y."/>
            <person name="Chang Q."/>
            <person name="Ding S."/>
            <person name="Wang X."/>
            <person name="Zhu J."/>
            <person name="Ruan X."/>
            <person name="Zhao L."/>
            <person name="Wei J."/>
            <person name="Que T."/>
            <person name="Du C."/>
            <person name="Cheng J."/>
            <person name="Dai P."/>
            <person name="Han X."/>
            <person name="Huang E."/>
            <person name="Gao Y."/>
            <person name="Liu J."/>
            <person name="Shao H."/>
            <person name="Ye R."/>
            <person name="Li L."/>
            <person name="Wei W."/>
            <person name="Wang X."/>
            <person name="Wang C."/>
            <person name="Yang T."/>
            <person name="Huo Q."/>
            <person name="Li W."/>
            <person name="Guo W."/>
            <person name="Chen H."/>
            <person name="Zhou L."/>
            <person name="Ni X."/>
            <person name="Tian J."/>
            <person name="Zhou Y."/>
            <person name="Sheng Y."/>
            <person name="Liu T."/>
            <person name="Pan Y."/>
            <person name="Xia L."/>
            <person name="Li J."/>
            <person name="Zhao F."/>
            <person name="Cao W."/>
        </authorList>
    </citation>
    <scope>NUCLEOTIDE SEQUENCE</scope>
    <source>
        <strain evidence="1">Dsil-2018</strain>
    </source>
</reference>
<name>A0ACB8DXF2_DERSI</name>
<gene>
    <name evidence="1" type="ORF">HPB49_007527</name>
</gene>
<protein>
    <submittedName>
        <fullName evidence="1">Uncharacterized protein</fullName>
    </submittedName>
</protein>
<sequence>MSWTRRLRNLAELQQLLYGWRSTREKGSGEVSEYVEPKRQVQTPDDMVRWTKSEAYSEYVGFILALNEKIKGKKMTDELLLSEVTTKLLSVLETLDTWVREIPPIDQPQRFGNTAFRTWLKKVQNESVRLLGEALPSNFHGALVELVPYFNDSFGNITRIDYGTGHEMSFAMFLCCLFKVGALTEADSPAVVLRVFQRYLELVRHLQLEYRMEPAGSHGVWSLDDYQFLPFIWGSGQLIDHPTIEPKSFAAAGFSEAYSRDYMFMGCIEFISKAGYRKCLVQQLLLNIFTGRELKIDLLGAITMLNASWNDIRKFRIASIIVDSVYGTARTSSSENCDEPLDSDELLEELDLLSQLSEFPGAICNRTAAAEFVSVDNLVVTTGELADEDIIADLARDLTGYINCKDPTSSNPLTCSDALNALSVVRHHCVSIEGCGLSCSKSLDNVDKCVLNNALQVKKQKIGDYFSH</sequence>
<dbReference type="Proteomes" id="UP000821865">
    <property type="component" value="Chromosome 1"/>
</dbReference>
<dbReference type="EMBL" id="CM023470">
    <property type="protein sequence ID" value="KAH7978950.1"/>
    <property type="molecule type" value="Genomic_DNA"/>
</dbReference>